<evidence type="ECO:0000256" key="2">
    <source>
        <dbReference type="ARBA" id="ARBA00022679"/>
    </source>
</evidence>
<dbReference type="GeneID" id="63767316"/>
<evidence type="ECO:0000313" key="6">
    <source>
        <dbReference type="Proteomes" id="UP000184356"/>
    </source>
</evidence>
<dbReference type="Gene3D" id="3.10.490.10">
    <property type="entry name" value="Gamma-glutamyl cyclotransferase-like"/>
    <property type="match status" value="1"/>
</dbReference>
<evidence type="ECO:0000256" key="1">
    <source>
        <dbReference type="ARBA" id="ARBA00008861"/>
    </source>
</evidence>
<accession>A0A1L9TVU6</accession>
<protein>
    <recommendedName>
        <fullName evidence="3">Putative gamma-glutamylcyclotransferase</fullName>
    </recommendedName>
</protein>
<dbReference type="Pfam" id="PF06094">
    <property type="entry name" value="GGACT"/>
    <property type="match status" value="1"/>
</dbReference>
<gene>
    <name evidence="5" type="ORF">ASPSYDRAFT_83613</name>
</gene>
<dbReference type="SUPFAM" id="SSF110857">
    <property type="entry name" value="Gamma-glutamyl cyclotransferase-like"/>
    <property type="match status" value="1"/>
</dbReference>
<dbReference type="OrthoDB" id="3262926at2759"/>
<evidence type="ECO:0000259" key="4">
    <source>
        <dbReference type="Pfam" id="PF06094"/>
    </source>
</evidence>
<dbReference type="CDD" id="cd06661">
    <property type="entry name" value="GGCT_like"/>
    <property type="match status" value="1"/>
</dbReference>
<proteinExistence type="inferred from homology"/>
<dbReference type="InterPro" id="IPR045038">
    <property type="entry name" value="AIG2-like"/>
</dbReference>
<evidence type="ECO:0000313" key="5">
    <source>
        <dbReference type="EMBL" id="OJJ63559.1"/>
    </source>
</evidence>
<dbReference type="InterPro" id="IPR009288">
    <property type="entry name" value="AIG2-like_dom"/>
</dbReference>
<organism evidence="5 6">
    <name type="scientific">Aspergillus sydowii CBS 593.65</name>
    <dbReference type="NCBI Taxonomy" id="1036612"/>
    <lineage>
        <taxon>Eukaryota</taxon>
        <taxon>Fungi</taxon>
        <taxon>Dikarya</taxon>
        <taxon>Ascomycota</taxon>
        <taxon>Pezizomycotina</taxon>
        <taxon>Eurotiomycetes</taxon>
        <taxon>Eurotiomycetidae</taxon>
        <taxon>Eurotiales</taxon>
        <taxon>Aspergillaceae</taxon>
        <taxon>Aspergillus</taxon>
        <taxon>Aspergillus subgen. Nidulantes</taxon>
    </lineage>
</organism>
<keyword evidence="2" id="KW-0808">Transferase</keyword>
<dbReference type="PANTHER" id="PTHR31544">
    <property type="entry name" value="AIG2-LIKE PROTEIN D"/>
    <property type="match status" value="1"/>
</dbReference>
<evidence type="ECO:0000256" key="3">
    <source>
        <dbReference type="ARBA" id="ARBA00030602"/>
    </source>
</evidence>
<dbReference type="GO" id="GO:0016740">
    <property type="term" value="F:transferase activity"/>
    <property type="evidence" value="ECO:0007669"/>
    <property type="project" value="UniProtKB-KW"/>
</dbReference>
<name>A0A1L9TVU6_9EURO</name>
<dbReference type="Proteomes" id="UP000184356">
    <property type="component" value="Unassembled WGS sequence"/>
</dbReference>
<feature type="domain" description="Gamma-glutamylcyclotransferase AIG2-like" evidence="4">
    <location>
        <begin position="181"/>
        <end position="267"/>
    </location>
</feature>
<reference evidence="6" key="1">
    <citation type="journal article" date="2017" name="Genome Biol.">
        <title>Comparative genomics reveals high biological diversity and specific adaptations in the industrially and medically important fungal genus Aspergillus.</title>
        <authorList>
            <person name="de Vries R.P."/>
            <person name="Riley R."/>
            <person name="Wiebenga A."/>
            <person name="Aguilar-Osorio G."/>
            <person name="Amillis S."/>
            <person name="Uchima C.A."/>
            <person name="Anderluh G."/>
            <person name="Asadollahi M."/>
            <person name="Askin M."/>
            <person name="Barry K."/>
            <person name="Battaglia E."/>
            <person name="Bayram O."/>
            <person name="Benocci T."/>
            <person name="Braus-Stromeyer S.A."/>
            <person name="Caldana C."/>
            <person name="Canovas D."/>
            <person name="Cerqueira G.C."/>
            <person name="Chen F."/>
            <person name="Chen W."/>
            <person name="Choi C."/>
            <person name="Clum A."/>
            <person name="Dos Santos R.A."/>
            <person name="Damasio A.R."/>
            <person name="Diallinas G."/>
            <person name="Emri T."/>
            <person name="Fekete E."/>
            <person name="Flipphi M."/>
            <person name="Freyberg S."/>
            <person name="Gallo A."/>
            <person name="Gournas C."/>
            <person name="Habgood R."/>
            <person name="Hainaut M."/>
            <person name="Harispe M.L."/>
            <person name="Henrissat B."/>
            <person name="Hilden K.S."/>
            <person name="Hope R."/>
            <person name="Hossain A."/>
            <person name="Karabika E."/>
            <person name="Karaffa L."/>
            <person name="Karanyi Z."/>
            <person name="Krasevec N."/>
            <person name="Kuo A."/>
            <person name="Kusch H."/>
            <person name="LaButti K."/>
            <person name="Lagendijk E.L."/>
            <person name="Lapidus A."/>
            <person name="Levasseur A."/>
            <person name="Lindquist E."/>
            <person name="Lipzen A."/>
            <person name="Logrieco A.F."/>
            <person name="MacCabe A."/>
            <person name="Maekelae M.R."/>
            <person name="Malavazi I."/>
            <person name="Melin P."/>
            <person name="Meyer V."/>
            <person name="Mielnichuk N."/>
            <person name="Miskei M."/>
            <person name="Molnar A.P."/>
            <person name="Mule G."/>
            <person name="Ngan C.Y."/>
            <person name="Orejas M."/>
            <person name="Orosz E."/>
            <person name="Ouedraogo J.P."/>
            <person name="Overkamp K.M."/>
            <person name="Park H.-S."/>
            <person name="Perrone G."/>
            <person name="Piumi F."/>
            <person name="Punt P.J."/>
            <person name="Ram A.F."/>
            <person name="Ramon A."/>
            <person name="Rauscher S."/>
            <person name="Record E."/>
            <person name="Riano-Pachon D.M."/>
            <person name="Robert V."/>
            <person name="Roehrig J."/>
            <person name="Ruller R."/>
            <person name="Salamov A."/>
            <person name="Salih N.S."/>
            <person name="Samson R.A."/>
            <person name="Sandor E."/>
            <person name="Sanguinetti M."/>
            <person name="Schuetze T."/>
            <person name="Sepcic K."/>
            <person name="Shelest E."/>
            <person name="Sherlock G."/>
            <person name="Sophianopoulou V."/>
            <person name="Squina F.M."/>
            <person name="Sun H."/>
            <person name="Susca A."/>
            <person name="Todd R.B."/>
            <person name="Tsang A."/>
            <person name="Unkles S.E."/>
            <person name="van de Wiele N."/>
            <person name="van Rossen-Uffink D."/>
            <person name="Oliveira J.V."/>
            <person name="Vesth T.C."/>
            <person name="Visser J."/>
            <person name="Yu J.-H."/>
            <person name="Zhou M."/>
            <person name="Andersen M.R."/>
            <person name="Archer D.B."/>
            <person name="Baker S.E."/>
            <person name="Benoit I."/>
            <person name="Brakhage A.A."/>
            <person name="Braus G.H."/>
            <person name="Fischer R."/>
            <person name="Frisvad J.C."/>
            <person name="Goldman G.H."/>
            <person name="Houbraken J."/>
            <person name="Oakley B."/>
            <person name="Pocsi I."/>
            <person name="Scazzocchio C."/>
            <person name="Seiboth B."/>
            <person name="vanKuyk P.A."/>
            <person name="Wortman J."/>
            <person name="Dyer P.S."/>
            <person name="Grigoriev I.V."/>
        </authorList>
    </citation>
    <scope>NUCLEOTIDE SEQUENCE [LARGE SCALE GENOMIC DNA]</scope>
    <source>
        <strain evidence="6">CBS 593.65</strain>
    </source>
</reference>
<dbReference type="EMBL" id="KV878582">
    <property type="protein sequence ID" value="OJJ63559.1"/>
    <property type="molecule type" value="Genomic_DNA"/>
</dbReference>
<sequence length="284" mass="31340">MVRIGSMRARTVSLKKDLLYELENLAVIAEDNKPHEGPFQELLQEAKPMGFCPDVEAPLQLKPEELKSTYLVKLDGPLGTASKVQELAGMVHLPKVVEGSGDASGDASFCFVNGVQKSAIITALSNNPFSPTFIHVNMAEKALSRDSAAPCLGYDATLPHHRLTELAHDFLPAQNQYPVWYFFYGTLADPEVLVEKLELCARPSLRPATVDGANIRTWGGKYKALVDGDSIVAGWAYKITSAGHEEALRYYETSQYEVVRCVILINDTDERDWGLTFRFVGACD</sequence>
<dbReference type="RefSeq" id="XP_040707365.1">
    <property type="nucleotide sequence ID" value="XM_040851243.1"/>
</dbReference>
<comment type="similarity">
    <text evidence="1">Belongs to the gamma-glutamylcyclotransferase family.</text>
</comment>
<dbReference type="PANTHER" id="PTHR31544:SF4">
    <property type="entry name" value="GAMMA-GLUTAMYLCYCLOTRANSFERASE-RELATED"/>
    <property type="match status" value="1"/>
</dbReference>
<dbReference type="InterPro" id="IPR013024">
    <property type="entry name" value="GGCT-like"/>
</dbReference>
<dbReference type="AlphaFoldDB" id="A0A1L9TVU6"/>
<dbReference type="InterPro" id="IPR036568">
    <property type="entry name" value="GGCT-like_sf"/>
</dbReference>
<dbReference type="VEuPathDB" id="FungiDB:ASPSYDRAFT_83613"/>
<keyword evidence="6" id="KW-1185">Reference proteome</keyword>